<dbReference type="AlphaFoldDB" id="A0AA35WAJ0"/>
<comment type="caution">
    <text evidence="1">The sequence shown here is derived from an EMBL/GenBank/DDBJ whole genome shotgun (WGS) entry which is preliminary data.</text>
</comment>
<proteinExistence type="predicted"/>
<organism evidence="1 2">
    <name type="scientific">Geodia barretti</name>
    <name type="common">Barrett's horny sponge</name>
    <dbReference type="NCBI Taxonomy" id="519541"/>
    <lineage>
        <taxon>Eukaryota</taxon>
        <taxon>Metazoa</taxon>
        <taxon>Porifera</taxon>
        <taxon>Demospongiae</taxon>
        <taxon>Heteroscleromorpha</taxon>
        <taxon>Tetractinellida</taxon>
        <taxon>Astrophorina</taxon>
        <taxon>Geodiidae</taxon>
        <taxon>Geodia</taxon>
    </lineage>
</organism>
<protein>
    <submittedName>
        <fullName evidence="1">Uncharacterized protein</fullName>
    </submittedName>
</protein>
<sequence length="344" mass="37955">MFSLEDKQPTRSYKKAALSIVQLQKRQTTSKMAGFLLPFLAVLFIAASANPITYEQEGRLHIINAGNNILEAIFYTEETGIGIYGDNSNITIISMSDNEVLLSGSAPSDSSRLYRVLGTNFLQQTTTGENGEPIKHQFIVPESLIDRVKEGIKTRKEQRITSQLTGQSETEAKTAQALSLMRLFTRREISLIEPAAKALGRAGVMGYENQGALNFYGVAMALIKARDPQNTSGYGSGEYIDGHELHNRRIKRGWWWWSPSPVWCSRTASTCESGSCTIGTSSCNGKCADGPNCLGRCGPGCDSCWQWACGTCCYQQGCYDHDKCNSNSFNCLIPLFFDCDGYRC</sequence>
<reference evidence="1" key="1">
    <citation type="submission" date="2023-03" db="EMBL/GenBank/DDBJ databases">
        <authorList>
            <person name="Steffen K."/>
            <person name="Cardenas P."/>
        </authorList>
    </citation>
    <scope>NUCLEOTIDE SEQUENCE</scope>
</reference>
<keyword evidence="2" id="KW-1185">Reference proteome</keyword>
<dbReference type="Proteomes" id="UP001174909">
    <property type="component" value="Unassembled WGS sequence"/>
</dbReference>
<gene>
    <name evidence="1" type="ORF">GBAR_LOCUS5321</name>
</gene>
<evidence type="ECO:0000313" key="2">
    <source>
        <dbReference type="Proteomes" id="UP001174909"/>
    </source>
</evidence>
<dbReference type="EMBL" id="CASHTH010000795">
    <property type="protein sequence ID" value="CAI8007660.1"/>
    <property type="molecule type" value="Genomic_DNA"/>
</dbReference>
<name>A0AA35WAJ0_GEOBA</name>
<accession>A0AA35WAJ0</accession>
<evidence type="ECO:0000313" key="1">
    <source>
        <dbReference type="EMBL" id="CAI8007660.1"/>
    </source>
</evidence>